<evidence type="ECO:0000256" key="6">
    <source>
        <dbReference type="ARBA" id="ARBA00022801"/>
    </source>
</evidence>
<sequence length="227" mass="24242">MPDRGDYPGAEAFVPPDATSREDLAEAARGCHGCDLYEQATQTVFGRGPTPARIMLVGEQPGDVEDKRGEPFVGPAGRLLDRALAEAGIDPASAYRTNAVKHFRWKPAPRGGTRRIGVTPDVRHINACRPWLIAELKVVKPDVIVTLGAIAGRSLLGPSFRATKARGTLIEYRPPDIPGMTALLVPTIHPSAVLRSPDRDAAYAGFVDDLRVAARVLASPDAAKPSP</sequence>
<dbReference type="RefSeq" id="WP_168073688.1">
    <property type="nucleotide sequence ID" value="NZ_BAAAQJ010000016.1"/>
</dbReference>
<dbReference type="GO" id="GO:0046872">
    <property type="term" value="F:metal ion binding"/>
    <property type="evidence" value="ECO:0007669"/>
    <property type="project" value="UniProtKB-KW"/>
</dbReference>
<keyword evidence="7" id="KW-0408">Iron</keyword>
<dbReference type="Pfam" id="PF03167">
    <property type="entry name" value="UDG"/>
    <property type="match status" value="1"/>
</dbReference>
<dbReference type="Gene3D" id="3.40.470.10">
    <property type="entry name" value="Uracil-DNA glycosylase-like domain"/>
    <property type="match status" value="1"/>
</dbReference>
<dbReference type="PANTHER" id="PTHR33693">
    <property type="entry name" value="TYPE-5 URACIL-DNA GLYCOSYLASE"/>
    <property type="match status" value="1"/>
</dbReference>
<comment type="caution">
    <text evidence="11">The sequence shown here is derived from an EMBL/GenBank/DDBJ whole genome shotgun (WGS) entry which is preliminary data.</text>
</comment>
<dbReference type="AlphaFoldDB" id="A0A8J3PLI9"/>
<evidence type="ECO:0000256" key="3">
    <source>
        <dbReference type="ARBA" id="ARBA00022485"/>
    </source>
</evidence>
<keyword evidence="5" id="KW-0227">DNA damage</keyword>
<protein>
    <recommendedName>
        <fullName evidence="2">Type-4 uracil-DNA glycosylase</fullName>
    </recommendedName>
</protein>
<reference evidence="11" key="1">
    <citation type="submission" date="2021-01" db="EMBL/GenBank/DDBJ databases">
        <title>Whole genome shotgun sequence of Planosporangium flavigriseum NBRC 105377.</title>
        <authorList>
            <person name="Komaki H."/>
            <person name="Tamura T."/>
        </authorList>
    </citation>
    <scope>NUCLEOTIDE SEQUENCE</scope>
    <source>
        <strain evidence="11">NBRC 105377</strain>
    </source>
</reference>
<dbReference type="EMBL" id="BONU01000006">
    <property type="protein sequence ID" value="GIG72903.1"/>
    <property type="molecule type" value="Genomic_DNA"/>
</dbReference>
<dbReference type="SMART" id="SM00986">
    <property type="entry name" value="UDG"/>
    <property type="match status" value="1"/>
</dbReference>
<evidence type="ECO:0000256" key="2">
    <source>
        <dbReference type="ARBA" id="ARBA00019403"/>
    </source>
</evidence>
<comment type="similarity">
    <text evidence="1">Belongs to the uracil-DNA glycosylase (UDG) superfamily. Type 4 (UDGa) family.</text>
</comment>
<evidence type="ECO:0000259" key="10">
    <source>
        <dbReference type="SMART" id="SM00986"/>
    </source>
</evidence>
<keyword evidence="6" id="KW-0378">Hydrolase</keyword>
<feature type="domain" description="Uracil-DNA glycosylase-like" evidence="10">
    <location>
        <begin position="45"/>
        <end position="211"/>
    </location>
</feature>
<evidence type="ECO:0000256" key="1">
    <source>
        <dbReference type="ARBA" id="ARBA00006521"/>
    </source>
</evidence>
<dbReference type="GO" id="GO:0051539">
    <property type="term" value="F:4 iron, 4 sulfur cluster binding"/>
    <property type="evidence" value="ECO:0007669"/>
    <property type="project" value="UniProtKB-KW"/>
</dbReference>
<dbReference type="PANTHER" id="PTHR33693:SF9">
    <property type="entry name" value="TYPE-4 URACIL-DNA GLYCOSYLASE"/>
    <property type="match status" value="1"/>
</dbReference>
<dbReference type="NCBIfam" id="TIGR03914">
    <property type="entry name" value="UDG_fam_dom"/>
    <property type="match status" value="1"/>
</dbReference>
<dbReference type="GO" id="GO:0006281">
    <property type="term" value="P:DNA repair"/>
    <property type="evidence" value="ECO:0007669"/>
    <property type="project" value="UniProtKB-KW"/>
</dbReference>
<evidence type="ECO:0000256" key="5">
    <source>
        <dbReference type="ARBA" id="ARBA00022763"/>
    </source>
</evidence>
<evidence type="ECO:0000256" key="8">
    <source>
        <dbReference type="ARBA" id="ARBA00023014"/>
    </source>
</evidence>
<dbReference type="SUPFAM" id="SSF52141">
    <property type="entry name" value="Uracil-DNA glycosylase-like"/>
    <property type="match status" value="1"/>
</dbReference>
<dbReference type="InterPro" id="IPR005122">
    <property type="entry name" value="Uracil-DNA_glycosylase-like"/>
</dbReference>
<dbReference type="InterPro" id="IPR051536">
    <property type="entry name" value="UDG_Type-4/5"/>
</dbReference>
<keyword evidence="3" id="KW-0004">4Fe-4S</keyword>
<name>A0A8J3PLI9_9ACTN</name>
<evidence type="ECO:0000313" key="11">
    <source>
        <dbReference type="EMBL" id="GIG72903.1"/>
    </source>
</evidence>
<dbReference type="InterPro" id="IPR036895">
    <property type="entry name" value="Uracil-DNA_glycosylase-like_sf"/>
</dbReference>
<keyword evidence="12" id="KW-1185">Reference proteome</keyword>
<dbReference type="GO" id="GO:0097506">
    <property type="term" value="F:deaminated base DNA N-glycosylase activity"/>
    <property type="evidence" value="ECO:0007669"/>
    <property type="project" value="UniProtKB-ARBA"/>
</dbReference>
<organism evidence="11 12">
    <name type="scientific">Planosporangium flavigriseum</name>
    <dbReference type="NCBI Taxonomy" id="373681"/>
    <lineage>
        <taxon>Bacteria</taxon>
        <taxon>Bacillati</taxon>
        <taxon>Actinomycetota</taxon>
        <taxon>Actinomycetes</taxon>
        <taxon>Micromonosporales</taxon>
        <taxon>Micromonosporaceae</taxon>
        <taxon>Planosporangium</taxon>
    </lineage>
</organism>
<evidence type="ECO:0000256" key="9">
    <source>
        <dbReference type="ARBA" id="ARBA00023204"/>
    </source>
</evidence>
<accession>A0A8J3PLI9</accession>
<evidence type="ECO:0000313" key="12">
    <source>
        <dbReference type="Proteomes" id="UP000653674"/>
    </source>
</evidence>
<dbReference type="Proteomes" id="UP000653674">
    <property type="component" value="Unassembled WGS sequence"/>
</dbReference>
<proteinExistence type="inferred from homology"/>
<gene>
    <name evidence="11" type="ORF">Pfl04_13070</name>
</gene>
<evidence type="ECO:0000256" key="4">
    <source>
        <dbReference type="ARBA" id="ARBA00022723"/>
    </source>
</evidence>
<dbReference type="CDD" id="cd10030">
    <property type="entry name" value="UDG-F4_TTUDGA_SPO1dp_like"/>
    <property type="match status" value="1"/>
</dbReference>
<keyword evidence="9" id="KW-0234">DNA repair</keyword>
<keyword evidence="4" id="KW-0479">Metal-binding</keyword>
<evidence type="ECO:0000256" key="7">
    <source>
        <dbReference type="ARBA" id="ARBA00023004"/>
    </source>
</evidence>
<dbReference type="SMART" id="SM00987">
    <property type="entry name" value="UreE_C"/>
    <property type="match status" value="1"/>
</dbReference>
<dbReference type="InterPro" id="IPR005273">
    <property type="entry name" value="Ura-DNA_glyco_family4"/>
</dbReference>
<dbReference type="NCBIfam" id="TIGR00758">
    <property type="entry name" value="UDG_fam4"/>
    <property type="match status" value="1"/>
</dbReference>
<keyword evidence="8" id="KW-0411">Iron-sulfur</keyword>